<evidence type="ECO:0000256" key="5">
    <source>
        <dbReference type="ARBA" id="ARBA00022989"/>
    </source>
</evidence>
<accession>A0A916S0V3</accession>
<evidence type="ECO:0000313" key="10">
    <source>
        <dbReference type="EMBL" id="GGA77101.1"/>
    </source>
</evidence>
<sequence length="296" mass="33210">MIINTESSLPPGTIQTGAGYSNPPMAFSDYERSKKRKEQFRRIRRGATGVIVVLLLWHVMAVAYNLQLILPTPISVIQRIYGMLTLDNTRWLYGPNVYVHLLESLRRLLLGFGLAAILAIPFGLLVGRIRTLREYVEPIIKSIYPIPGIAWIPLAILWFGLGDTAVVFVVFMTAFFPMFFNAEAGARQINPLLVDAGRCFGAKGLSLFYRVILPATVPYITTGLRISLGGAWKMIVAGEMLASSQGVGFMLMEARFQFRAVDLMTAMILISIIGYLTEYLIVRLVEKRTTEKWEVR</sequence>
<keyword evidence="3" id="KW-1003">Cell membrane</keyword>
<evidence type="ECO:0000256" key="2">
    <source>
        <dbReference type="ARBA" id="ARBA00022448"/>
    </source>
</evidence>
<keyword evidence="2 7" id="KW-0813">Transport</keyword>
<keyword evidence="6 7" id="KW-0472">Membrane</keyword>
<organism evidence="10 11">
    <name type="scientific">Nitratireductor aestuarii</name>
    <dbReference type="NCBI Taxonomy" id="1735103"/>
    <lineage>
        <taxon>Bacteria</taxon>
        <taxon>Pseudomonadati</taxon>
        <taxon>Pseudomonadota</taxon>
        <taxon>Alphaproteobacteria</taxon>
        <taxon>Hyphomicrobiales</taxon>
        <taxon>Phyllobacteriaceae</taxon>
        <taxon>Nitratireductor</taxon>
    </lineage>
</organism>
<reference evidence="10" key="1">
    <citation type="journal article" date="2014" name="Int. J. Syst. Evol. Microbiol.">
        <title>Complete genome sequence of Corynebacterium casei LMG S-19264T (=DSM 44701T), isolated from a smear-ripened cheese.</title>
        <authorList>
            <consortium name="US DOE Joint Genome Institute (JGI-PGF)"/>
            <person name="Walter F."/>
            <person name="Albersmeier A."/>
            <person name="Kalinowski J."/>
            <person name="Ruckert C."/>
        </authorList>
    </citation>
    <scope>NUCLEOTIDE SEQUENCE</scope>
    <source>
        <strain evidence="10">CGMCC 1.15320</strain>
    </source>
</reference>
<evidence type="ECO:0000256" key="6">
    <source>
        <dbReference type="ARBA" id="ARBA00023136"/>
    </source>
</evidence>
<evidence type="ECO:0000259" key="9">
    <source>
        <dbReference type="PROSITE" id="PS50928"/>
    </source>
</evidence>
<feature type="transmembrane region" description="Helical" evidence="7">
    <location>
        <begin position="46"/>
        <end position="66"/>
    </location>
</feature>
<dbReference type="PROSITE" id="PS50928">
    <property type="entry name" value="ABC_TM1"/>
    <property type="match status" value="1"/>
</dbReference>
<gene>
    <name evidence="10" type="ORF">GCM10011385_34000</name>
</gene>
<dbReference type="GO" id="GO:0055085">
    <property type="term" value="P:transmembrane transport"/>
    <property type="evidence" value="ECO:0007669"/>
    <property type="project" value="InterPro"/>
</dbReference>
<evidence type="ECO:0000256" key="1">
    <source>
        <dbReference type="ARBA" id="ARBA00004651"/>
    </source>
</evidence>
<dbReference type="AlphaFoldDB" id="A0A916S0V3"/>
<feature type="transmembrane region" description="Helical" evidence="7">
    <location>
        <begin position="108"/>
        <end position="127"/>
    </location>
</feature>
<dbReference type="EMBL" id="BMIF01000012">
    <property type="protein sequence ID" value="GGA77101.1"/>
    <property type="molecule type" value="Genomic_DNA"/>
</dbReference>
<dbReference type="PANTHER" id="PTHR30151">
    <property type="entry name" value="ALKANE SULFONATE ABC TRANSPORTER-RELATED, MEMBRANE SUBUNIT"/>
    <property type="match status" value="1"/>
</dbReference>
<dbReference type="PANTHER" id="PTHR30151:SF0">
    <property type="entry name" value="ABC TRANSPORTER PERMEASE PROTEIN MJ0413-RELATED"/>
    <property type="match status" value="1"/>
</dbReference>
<evidence type="ECO:0000256" key="7">
    <source>
        <dbReference type="RuleBase" id="RU363032"/>
    </source>
</evidence>
<dbReference type="GO" id="GO:0005886">
    <property type="term" value="C:plasma membrane"/>
    <property type="evidence" value="ECO:0007669"/>
    <property type="project" value="UniProtKB-SubCell"/>
</dbReference>
<proteinExistence type="inferred from homology"/>
<evidence type="ECO:0000313" key="11">
    <source>
        <dbReference type="Proteomes" id="UP000636264"/>
    </source>
</evidence>
<evidence type="ECO:0000256" key="3">
    <source>
        <dbReference type="ARBA" id="ARBA00022475"/>
    </source>
</evidence>
<dbReference type="RefSeq" id="WP_188722294.1">
    <property type="nucleotide sequence ID" value="NZ_BMIF01000012.1"/>
</dbReference>
<dbReference type="InterPro" id="IPR035906">
    <property type="entry name" value="MetI-like_sf"/>
</dbReference>
<name>A0A916S0V3_9HYPH</name>
<feature type="domain" description="ABC transmembrane type-1" evidence="9">
    <location>
        <begin position="101"/>
        <end position="282"/>
    </location>
</feature>
<comment type="caution">
    <text evidence="10">The sequence shown here is derived from an EMBL/GenBank/DDBJ whole genome shotgun (WGS) entry which is preliminary data.</text>
</comment>
<evidence type="ECO:0000256" key="4">
    <source>
        <dbReference type="ARBA" id="ARBA00022692"/>
    </source>
</evidence>
<dbReference type="CDD" id="cd06261">
    <property type="entry name" value="TM_PBP2"/>
    <property type="match status" value="1"/>
</dbReference>
<reference evidence="10" key="2">
    <citation type="submission" date="2020-09" db="EMBL/GenBank/DDBJ databases">
        <authorList>
            <person name="Sun Q."/>
            <person name="Zhou Y."/>
        </authorList>
    </citation>
    <scope>NUCLEOTIDE SEQUENCE</scope>
    <source>
        <strain evidence="10">CGMCC 1.15320</strain>
    </source>
</reference>
<dbReference type="InterPro" id="IPR000515">
    <property type="entry name" value="MetI-like"/>
</dbReference>
<feature type="transmembrane region" description="Helical" evidence="7">
    <location>
        <begin position="263"/>
        <end position="282"/>
    </location>
</feature>
<feature type="compositionally biased region" description="Polar residues" evidence="8">
    <location>
        <begin position="1"/>
        <end position="19"/>
    </location>
</feature>
<protein>
    <submittedName>
        <fullName evidence="10">Binding-protein-dependent transport system inner membrane protein</fullName>
    </submittedName>
</protein>
<keyword evidence="5 7" id="KW-1133">Transmembrane helix</keyword>
<feature type="transmembrane region" description="Helical" evidence="7">
    <location>
        <begin position="139"/>
        <end position="159"/>
    </location>
</feature>
<comment type="similarity">
    <text evidence="7">Belongs to the binding-protein-dependent transport system permease family.</text>
</comment>
<dbReference type="Gene3D" id="1.10.3720.10">
    <property type="entry name" value="MetI-like"/>
    <property type="match status" value="1"/>
</dbReference>
<comment type="subcellular location">
    <subcellularLocation>
        <location evidence="1 7">Cell membrane</location>
        <topology evidence="1 7">Multi-pass membrane protein</topology>
    </subcellularLocation>
</comment>
<feature type="transmembrane region" description="Helical" evidence="7">
    <location>
        <begin position="165"/>
        <end position="186"/>
    </location>
</feature>
<dbReference type="SUPFAM" id="SSF161098">
    <property type="entry name" value="MetI-like"/>
    <property type="match status" value="1"/>
</dbReference>
<feature type="transmembrane region" description="Helical" evidence="7">
    <location>
        <begin position="207"/>
        <end position="228"/>
    </location>
</feature>
<dbReference type="Proteomes" id="UP000636264">
    <property type="component" value="Unassembled WGS sequence"/>
</dbReference>
<evidence type="ECO:0000256" key="8">
    <source>
        <dbReference type="SAM" id="MobiDB-lite"/>
    </source>
</evidence>
<keyword evidence="4 7" id="KW-0812">Transmembrane</keyword>
<keyword evidence="11" id="KW-1185">Reference proteome</keyword>
<feature type="region of interest" description="Disordered" evidence="8">
    <location>
        <begin position="1"/>
        <end position="22"/>
    </location>
</feature>
<dbReference type="Pfam" id="PF00528">
    <property type="entry name" value="BPD_transp_1"/>
    <property type="match status" value="1"/>
</dbReference>